<dbReference type="GO" id="GO:0071586">
    <property type="term" value="P:CAAX-box protein processing"/>
    <property type="evidence" value="ECO:0007669"/>
    <property type="project" value="InterPro"/>
</dbReference>
<evidence type="ECO:0000256" key="12">
    <source>
        <dbReference type="ARBA" id="ARBA00049763"/>
    </source>
</evidence>
<dbReference type="InterPro" id="IPR039731">
    <property type="entry name" value="Rce1"/>
</dbReference>
<evidence type="ECO:0000256" key="5">
    <source>
        <dbReference type="ARBA" id="ARBA00022801"/>
    </source>
</evidence>
<evidence type="ECO:0000256" key="6">
    <source>
        <dbReference type="ARBA" id="ARBA00022824"/>
    </source>
</evidence>
<keyword evidence="8 13" id="KW-0472">Membrane</keyword>
<comment type="subcellular location">
    <subcellularLocation>
        <location evidence="1">Endoplasmic reticulum membrane</location>
        <topology evidence="1">Multi-pass membrane protein</topology>
    </subcellularLocation>
</comment>
<keyword evidence="15" id="KW-1185">Reference proteome</keyword>
<feature type="transmembrane region" description="Helical" evidence="13">
    <location>
        <begin position="186"/>
        <end position="208"/>
    </location>
</feature>
<evidence type="ECO:0000256" key="7">
    <source>
        <dbReference type="ARBA" id="ARBA00022989"/>
    </source>
</evidence>
<proteinExistence type="inferred from homology"/>
<evidence type="ECO:0000256" key="2">
    <source>
        <dbReference type="ARBA" id="ARBA00006897"/>
    </source>
</evidence>
<evidence type="ECO:0000256" key="11">
    <source>
        <dbReference type="ARBA" id="ARBA00049729"/>
    </source>
</evidence>
<evidence type="ECO:0000256" key="4">
    <source>
        <dbReference type="ARBA" id="ARBA00022692"/>
    </source>
</evidence>
<reference evidence="16" key="1">
    <citation type="submission" date="2022-11" db="UniProtKB">
        <authorList>
            <consortium name="WormBaseParasite"/>
        </authorList>
    </citation>
    <scope>IDENTIFICATION</scope>
</reference>
<dbReference type="Proteomes" id="UP000887569">
    <property type="component" value="Unplaced"/>
</dbReference>
<dbReference type="AlphaFoldDB" id="A0A915AHK9"/>
<feature type="transmembrane region" description="Helical" evidence="13">
    <location>
        <begin position="41"/>
        <end position="60"/>
    </location>
</feature>
<feature type="transmembrane region" description="Helical" evidence="13">
    <location>
        <begin position="81"/>
        <end position="102"/>
    </location>
</feature>
<dbReference type="EC" id="3.4.26.1" evidence="11"/>
<evidence type="ECO:0000313" key="15">
    <source>
        <dbReference type="Proteomes" id="UP000887569"/>
    </source>
</evidence>
<evidence type="ECO:0000256" key="8">
    <source>
        <dbReference type="ARBA" id="ARBA00023136"/>
    </source>
</evidence>
<evidence type="ECO:0000259" key="14">
    <source>
        <dbReference type="Pfam" id="PF02517"/>
    </source>
</evidence>
<keyword evidence="7 13" id="KW-1133">Transmembrane helix</keyword>
<keyword evidence="5" id="KW-0378">Hydrolase</keyword>
<keyword evidence="3" id="KW-0645">Protease</keyword>
<name>A0A915AHK9_PARUN</name>
<feature type="domain" description="CAAX prenyl protease 2/Lysostaphin resistance protein A-like" evidence="14">
    <location>
        <begin position="122"/>
        <end position="212"/>
    </location>
</feature>
<dbReference type="Pfam" id="PF02517">
    <property type="entry name" value="Rce1-like"/>
    <property type="match status" value="1"/>
</dbReference>
<keyword evidence="6" id="KW-0256">Endoplasmic reticulum</keyword>
<comment type="catalytic activity">
    <reaction evidence="10">
        <text>Hydrolyzes the peptide bond -P2-(S-farnesyl or geranylgeranyl)C-P1'-P2'-P3'-COOH where P1' and P2' are amino acids with aliphatic sidechains and P3' is any C-terminal residue.</text>
        <dbReference type="EC" id="3.4.26.1"/>
    </reaction>
</comment>
<feature type="transmembrane region" description="Helical" evidence="13">
    <location>
        <begin position="7"/>
        <end position="25"/>
    </location>
</feature>
<feature type="transmembrane region" description="Helical" evidence="13">
    <location>
        <begin position="137"/>
        <end position="166"/>
    </location>
</feature>
<dbReference type="PANTHER" id="PTHR13046">
    <property type="entry name" value="PROTEASE U48 CAAX PRENYL PROTEASE RCE1"/>
    <property type="match status" value="1"/>
</dbReference>
<evidence type="ECO:0000256" key="9">
    <source>
        <dbReference type="ARBA" id="ARBA00032607"/>
    </source>
</evidence>
<evidence type="ECO:0000256" key="3">
    <source>
        <dbReference type="ARBA" id="ARBA00022670"/>
    </source>
</evidence>
<evidence type="ECO:0000256" key="10">
    <source>
        <dbReference type="ARBA" id="ARBA00047280"/>
    </source>
</evidence>
<sequence length="214" mass="24114">TMECAFNLMLAAGISCSYVGLLYAFDFNGVDRNDPLSIKRRFFAAVVNNMIGILVTYILLHRHHAEPLRVMGIHTQGALPALVLPAILTSICYLGTWVMTYIDGHIGSLFDISQWRYSLSNLIWIRDAVMAPITEELAFRACTAALVLQCVSPISAVFIAPLPFALSHLHHIFDDMKRGKTKQQAVLHRVFQMIYSYLFGAYATFLFVRTGEYF</sequence>
<organism evidence="15 16">
    <name type="scientific">Parascaris univalens</name>
    <name type="common">Nematode worm</name>
    <dbReference type="NCBI Taxonomy" id="6257"/>
    <lineage>
        <taxon>Eukaryota</taxon>
        <taxon>Metazoa</taxon>
        <taxon>Ecdysozoa</taxon>
        <taxon>Nematoda</taxon>
        <taxon>Chromadorea</taxon>
        <taxon>Rhabditida</taxon>
        <taxon>Spirurina</taxon>
        <taxon>Ascaridomorpha</taxon>
        <taxon>Ascaridoidea</taxon>
        <taxon>Ascarididae</taxon>
        <taxon>Parascaris</taxon>
    </lineage>
</organism>
<dbReference type="InterPro" id="IPR003675">
    <property type="entry name" value="Rce1/LyrA-like_dom"/>
</dbReference>
<evidence type="ECO:0000256" key="13">
    <source>
        <dbReference type="SAM" id="Phobius"/>
    </source>
</evidence>
<protein>
    <recommendedName>
        <fullName evidence="12">CAAX prenyl protease 2</fullName>
        <ecNumber evidence="11">3.4.26.1</ecNumber>
    </recommendedName>
    <alternativeName>
        <fullName evidence="9">Farnesylated proteins-converting enzyme 2</fullName>
    </alternativeName>
</protein>
<dbReference type="PANTHER" id="PTHR13046:SF0">
    <property type="entry name" value="CAAX PRENYL PROTEASE 2"/>
    <property type="match status" value="1"/>
</dbReference>
<evidence type="ECO:0000313" key="16">
    <source>
        <dbReference type="WBParaSite" id="PgR006_g062_t03"/>
    </source>
</evidence>
<evidence type="ECO:0000256" key="1">
    <source>
        <dbReference type="ARBA" id="ARBA00004477"/>
    </source>
</evidence>
<accession>A0A915AHK9</accession>
<dbReference type="GO" id="GO:0004222">
    <property type="term" value="F:metalloendopeptidase activity"/>
    <property type="evidence" value="ECO:0007669"/>
    <property type="project" value="InterPro"/>
</dbReference>
<dbReference type="GO" id="GO:0005789">
    <property type="term" value="C:endoplasmic reticulum membrane"/>
    <property type="evidence" value="ECO:0007669"/>
    <property type="project" value="UniProtKB-SubCell"/>
</dbReference>
<dbReference type="WBParaSite" id="PgR006_g062_t03">
    <property type="protein sequence ID" value="PgR006_g062_t03"/>
    <property type="gene ID" value="PgR006_g062"/>
</dbReference>
<keyword evidence="4 13" id="KW-0812">Transmembrane</keyword>
<comment type="similarity">
    <text evidence="2">Belongs to the peptidase U48 family.</text>
</comment>